<dbReference type="HOGENOM" id="CLU_2982999_0_0_1"/>
<name>F6H9G0_VITVI</name>
<reference evidence="2" key="1">
    <citation type="journal article" date="2007" name="Nature">
        <title>The grapevine genome sequence suggests ancestral hexaploidization in major angiosperm phyla.</title>
        <authorList>
            <consortium name="The French-Italian Public Consortium for Grapevine Genome Characterization."/>
            <person name="Jaillon O."/>
            <person name="Aury J.-M."/>
            <person name="Noel B."/>
            <person name="Policriti A."/>
            <person name="Clepet C."/>
            <person name="Casagrande A."/>
            <person name="Choisne N."/>
            <person name="Aubourg S."/>
            <person name="Vitulo N."/>
            <person name="Jubin C."/>
            <person name="Vezzi A."/>
            <person name="Legeai F."/>
            <person name="Hugueney P."/>
            <person name="Dasilva C."/>
            <person name="Horner D."/>
            <person name="Mica E."/>
            <person name="Jublot D."/>
            <person name="Poulain J."/>
            <person name="Bruyere C."/>
            <person name="Billault A."/>
            <person name="Segurens B."/>
            <person name="Gouyvenoux M."/>
            <person name="Ugarte E."/>
            <person name="Cattonaro F."/>
            <person name="Anthouard V."/>
            <person name="Vico V."/>
            <person name="Del Fabbro C."/>
            <person name="Alaux M."/>
            <person name="Di Gaspero G."/>
            <person name="Dumas V."/>
            <person name="Felice N."/>
            <person name="Paillard S."/>
            <person name="Juman I."/>
            <person name="Moroldo M."/>
            <person name="Scalabrin S."/>
            <person name="Canaguier A."/>
            <person name="Le Clainche I."/>
            <person name="Malacrida G."/>
            <person name="Durand E."/>
            <person name="Pesole G."/>
            <person name="Laucou V."/>
            <person name="Chatelet P."/>
            <person name="Merdinoglu D."/>
            <person name="Delledonne M."/>
            <person name="Pezzotti M."/>
            <person name="Lecharny A."/>
            <person name="Scarpelli C."/>
            <person name="Artiguenave F."/>
            <person name="Pe M.E."/>
            <person name="Valle G."/>
            <person name="Morgante M."/>
            <person name="Caboche M."/>
            <person name="Adam-Blondon A.-F."/>
            <person name="Weissenbach J."/>
            <person name="Quetier F."/>
            <person name="Wincker P."/>
        </authorList>
    </citation>
    <scope>NUCLEOTIDE SEQUENCE [LARGE SCALE GENOMIC DNA]</scope>
    <source>
        <strain evidence="2">cv. Pinot noir / PN40024</strain>
    </source>
</reference>
<dbReference type="InParanoid" id="F6H9G0"/>
<evidence type="ECO:0000313" key="1">
    <source>
        <dbReference type="EMBL" id="CCB48853.1"/>
    </source>
</evidence>
<dbReference type="AlphaFoldDB" id="F6H9G0"/>
<dbReference type="EMBL" id="FN595500">
    <property type="protein sequence ID" value="CCB48853.1"/>
    <property type="molecule type" value="Genomic_DNA"/>
</dbReference>
<sequence length="58" mass="6651">MDSLFFKENSIKISKIFSTGLTGWHLVHREETRTELAGECKSGSKSGYVQKFRLMRLA</sequence>
<dbReference type="PaxDb" id="29760-VIT_04s0069g00470.t01"/>
<organism evidence="1 2">
    <name type="scientific">Vitis vinifera</name>
    <name type="common">Grape</name>
    <dbReference type="NCBI Taxonomy" id="29760"/>
    <lineage>
        <taxon>Eukaryota</taxon>
        <taxon>Viridiplantae</taxon>
        <taxon>Streptophyta</taxon>
        <taxon>Embryophyta</taxon>
        <taxon>Tracheophyta</taxon>
        <taxon>Spermatophyta</taxon>
        <taxon>Magnoliopsida</taxon>
        <taxon>eudicotyledons</taxon>
        <taxon>Gunneridae</taxon>
        <taxon>Pentapetalae</taxon>
        <taxon>rosids</taxon>
        <taxon>Vitales</taxon>
        <taxon>Vitaceae</taxon>
        <taxon>Viteae</taxon>
        <taxon>Vitis</taxon>
    </lineage>
</organism>
<protein>
    <submittedName>
        <fullName evidence="1">Uncharacterized protein</fullName>
    </submittedName>
</protein>
<gene>
    <name evidence="1" type="ordered locus">VIT_04s0069g00470</name>
</gene>
<keyword evidence="2" id="KW-1185">Reference proteome</keyword>
<dbReference type="Proteomes" id="UP000009183">
    <property type="component" value="Chromosome 4"/>
</dbReference>
<evidence type="ECO:0000313" key="2">
    <source>
        <dbReference type="Proteomes" id="UP000009183"/>
    </source>
</evidence>
<accession>F6H9G0</accession>
<proteinExistence type="predicted"/>